<feature type="transmembrane region" description="Helical" evidence="6">
    <location>
        <begin position="187"/>
        <end position="206"/>
    </location>
</feature>
<protein>
    <recommendedName>
        <fullName evidence="6">Gustatory receptor</fullName>
    </recommendedName>
</protein>
<reference evidence="7" key="1">
    <citation type="journal article" date="2021" name="Mol. Ecol. Resour.">
        <title>Phylogenomic analyses of the genus Drosophila reveals genomic signals of climate adaptation.</title>
        <authorList>
            <person name="Li F."/>
            <person name="Rane R.V."/>
            <person name="Luria V."/>
            <person name="Xiong Z."/>
            <person name="Chen J."/>
            <person name="Li Z."/>
            <person name="Catullo R.A."/>
            <person name="Griffin P.C."/>
            <person name="Schiffer M."/>
            <person name="Pearce S."/>
            <person name="Lee S.F."/>
            <person name="McElroy K."/>
            <person name="Stocker A."/>
            <person name="Shirriffs J."/>
            <person name="Cockerell F."/>
            <person name="Coppin C."/>
            <person name="Sgro C.M."/>
            <person name="Karger A."/>
            <person name="Cain J.W."/>
            <person name="Weber J.A."/>
            <person name="Santpere G."/>
            <person name="Kirschner M.W."/>
            <person name="Hoffmann A.A."/>
            <person name="Oakeshott J.G."/>
            <person name="Zhang G."/>
        </authorList>
    </citation>
    <scope>NUCLEOTIDE SEQUENCE</scope>
    <source>
        <strain evidence="7">BGI-SZ-2011g</strain>
    </source>
</reference>
<evidence type="ECO:0000313" key="7">
    <source>
        <dbReference type="EMBL" id="KAH8377643.1"/>
    </source>
</evidence>
<comment type="caution">
    <text evidence="7">The sequence shown here is derived from an EMBL/GenBank/DDBJ whole genome shotgun (WGS) entry which is preliminary data.</text>
</comment>
<evidence type="ECO:0000256" key="3">
    <source>
        <dbReference type="ARBA" id="ARBA00022692"/>
    </source>
</evidence>
<evidence type="ECO:0000256" key="4">
    <source>
        <dbReference type="ARBA" id="ARBA00022989"/>
    </source>
</evidence>
<evidence type="ECO:0000256" key="5">
    <source>
        <dbReference type="ARBA" id="ARBA00023136"/>
    </source>
</evidence>
<keyword evidence="2 6" id="KW-1003">Cell membrane</keyword>
<keyword evidence="6" id="KW-0807">Transducer</keyword>
<keyword evidence="8" id="KW-1185">Reference proteome</keyword>
<feature type="transmembrane region" description="Helical" evidence="6">
    <location>
        <begin position="280"/>
        <end position="305"/>
    </location>
</feature>
<dbReference type="GO" id="GO:0050909">
    <property type="term" value="P:sensory perception of taste"/>
    <property type="evidence" value="ECO:0007669"/>
    <property type="project" value="InterPro"/>
</dbReference>
<organism evidence="7 8">
    <name type="scientific">Drosophila rubida</name>
    <dbReference type="NCBI Taxonomy" id="30044"/>
    <lineage>
        <taxon>Eukaryota</taxon>
        <taxon>Metazoa</taxon>
        <taxon>Ecdysozoa</taxon>
        <taxon>Arthropoda</taxon>
        <taxon>Hexapoda</taxon>
        <taxon>Insecta</taxon>
        <taxon>Pterygota</taxon>
        <taxon>Neoptera</taxon>
        <taxon>Endopterygota</taxon>
        <taxon>Diptera</taxon>
        <taxon>Brachycera</taxon>
        <taxon>Muscomorpha</taxon>
        <taxon>Ephydroidea</taxon>
        <taxon>Drosophilidae</taxon>
        <taxon>Drosophila</taxon>
    </lineage>
</organism>
<comment type="caution">
    <text evidence="6">Lacks conserved residue(s) required for the propagation of feature annotation.</text>
</comment>
<dbReference type="Pfam" id="PF08395">
    <property type="entry name" value="7tm_7"/>
    <property type="match status" value="1"/>
</dbReference>
<comment type="function">
    <text evidence="6">Gustatory receptor which mediates acceptance or avoidance behavior, depending on its substrates.</text>
</comment>
<dbReference type="Proteomes" id="UP001200034">
    <property type="component" value="Unassembled WGS sequence"/>
</dbReference>
<comment type="subcellular location">
    <subcellularLocation>
        <location evidence="1 6">Cell membrane</location>
        <topology evidence="1 6">Multi-pass membrane protein</topology>
    </subcellularLocation>
</comment>
<keyword evidence="3 6" id="KW-0812">Transmembrane</keyword>
<evidence type="ECO:0000313" key="8">
    <source>
        <dbReference type="Proteomes" id="UP001200034"/>
    </source>
</evidence>
<accession>A0AAD4PNY0</accession>
<name>A0AAD4PNY0_9MUSC</name>
<feature type="transmembrane region" description="Helical" evidence="6">
    <location>
        <begin position="136"/>
        <end position="158"/>
    </location>
</feature>
<dbReference type="AlphaFoldDB" id="A0AAD4PNY0"/>
<proteinExistence type="inferred from homology"/>
<feature type="transmembrane region" description="Helical" evidence="6">
    <location>
        <begin position="244"/>
        <end position="268"/>
    </location>
</feature>
<feature type="transmembrane region" description="Helical" evidence="6">
    <location>
        <begin position="77"/>
        <end position="95"/>
    </location>
</feature>
<dbReference type="GO" id="GO:0007165">
    <property type="term" value="P:signal transduction"/>
    <property type="evidence" value="ECO:0007669"/>
    <property type="project" value="UniProtKB-KW"/>
</dbReference>
<comment type="similarity">
    <text evidence="6">Belongs to the insect chemoreceptor superfamily. Gustatory receptor (GR) family.</text>
</comment>
<keyword evidence="4 6" id="KW-1133">Transmembrane helix</keyword>
<feature type="transmembrane region" description="Helical" evidence="6">
    <location>
        <begin position="12"/>
        <end position="30"/>
    </location>
</feature>
<dbReference type="InterPro" id="IPR013604">
    <property type="entry name" value="7TM_chemorcpt"/>
</dbReference>
<dbReference type="EMBL" id="JAJJHW010001127">
    <property type="protein sequence ID" value="KAH8377643.1"/>
    <property type="molecule type" value="Genomic_DNA"/>
</dbReference>
<feature type="transmembrane region" description="Helical" evidence="6">
    <location>
        <begin position="51"/>
        <end position="71"/>
    </location>
</feature>
<keyword evidence="5 6" id="KW-0472">Membrane</keyword>
<evidence type="ECO:0000256" key="6">
    <source>
        <dbReference type="RuleBase" id="RU363108"/>
    </source>
</evidence>
<sequence length="384" mass="44787">MLPAGKVQRVLYELYAYYAIFAGVTSYRYDHKLRVYKNSRWTQLVASLGNLFVYVILPMDIYIVCMAGFKLDVVTDLTVRLETLINDVICLLCVLQRVPRERATKQLIQQLLRLQRIHRFGGTSDARLELQMERIYLLKFALLWLLTAAVLLTMMMSFDKFGWDLENPVVARVILVLYSLAIDGQDFAIHMHFLLSWRICQLYLGLNARVRQLLRRNSATATLELQHLRWQHWQLALLFKRLNVAYNFILLSSRFSLIVTAAALGYYISVFHALQYHVSFIVAFFALYVLIALDCYMIDLIYDLTNRSHRDTAWQLRRHNLIRRPNACLANGCELFALQIACFPLDVKPYGLFAIGKKTWLSSIVCIFSWMIVLVQYRMLAEKS</sequence>
<keyword evidence="6" id="KW-0675">Receptor</keyword>
<dbReference type="GO" id="GO:0005886">
    <property type="term" value="C:plasma membrane"/>
    <property type="evidence" value="ECO:0007669"/>
    <property type="project" value="UniProtKB-SubCell"/>
</dbReference>
<gene>
    <name evidence="7" type="ORF">KR093_006418</name>
</gene>
<evidence type="ECO:0000256" key="2">
    <source>
        <dbReference type="ARBA" id="ARBA00022475"/>
    </source>
</evidence>
<feature type="transmembrane region" description="Helical" evidence="6">
    <location>
        <begin position="359"/>
        <end position="380"/>
    </location>
</feature>
<evidence type="ECO:0000256" key="1">
    <source>
        <dbReference type="ARBA" id="ARBA00004651"/>
    </source>
</evidence>